<keyword evidence="3" id="KW-0963">Cytoplasm</keyword>
<evidence type="ECO:0000259" key="8">
    <source>
        <dbReference type="PROSITE" id="PS50021"/>
    </source>
</evidence>
<sequence length="548" mass="63386">MLFGPPDMDEGNTCSSLLTWMRTFDVEPICYTVNDVSDGVAMSCALHHIDPVWFDESFLAKIKTDIGSNWRLKISNLKKVLKAIVDYYQEVLGQSLEADSLPDVALLGEHAHSGEAGKLLQLLLGCAVHCAKRDEHIQTIMTLEESIQHVVMAAIQKLMMRDVDVTTAEPLRDIEAQLQQALNDLGEALQARDEALRQCQDVKLQLTSVEEDRGVLLAENNLLKERLNQPDCSIASTRGTARREPELQRRLEQLQEELFRVEVSREEFRVRCEELEREALLQDQKNRQLLSIAEEAQSMKDEMDVLRHSSDRVTQLEAAVESYRRKLDDLGDLRRQVRELEERNSEQVRSTMLLEEELRRANAVRAQLDAFKEQIQEVQDRASMEARRADKFDFECKKLQERLDTVHKEKERLRVERNSLQEAIDDLRCSQERAKYLGNLPQGSPPARTLDQEMLPQELRQRLLDLQHENRQLRVVQENAENNEIVRLKTLVEDGERQRNELLTENRLLNQRVLQLQSSVESLQNMLQERGVQASDSISLTKKMEEHR</sequence>
<comment type="subcellular location">
    <subcellularLocation>
        <location evidence="1">Cytoplasm</location>
        <location evidence="1">Cytoskeleton</location>
    </subcellularLocation>
</comment>
<keyword evidence="10" id="KW-1185">Reference proteome</keyword>
<dbReference type="InterPro" id="IPR036872">
    <property type="entry name" value="CH_dom_sf"/>
</dbReference>
<evidence type="ECO:0000256" key="3">
    <source>
        <dbReference type="ARBA" id="ARBA00022490"/>
    </source>
</evidence>
<dbReference type="PANTHER" id="PTHR18947:SF39">
    <property type="entry name" value="PROTEIN HOOK"/>
    <property type="match status" value="1"/>
</dbReference>
<evidence type="ECO:0000256" key="1">
    <source>
        <dbReference type="ARBA" id="ARBA00004245"/>
    </source>
</evidence>
<evidence type="ECO:0000256" key="7">
    <source>
        <dbReference type="SAM" id="Coils"/>
    </source>
</evidence>
<dbReference type="GO" id="GO:0005874">
    <property type="term" value="C:microtubule"/>
    <property type="evidence" value="ECO:0007669"/>
    <property type="project" value="UniProtKB-KW"/>
</dbReference>
<dbReference type="PANTHER" id="PTHR18947">
    <property type="entry name" value="HOOK PROTEINS"/>
    <property type="match status" value="1"/>
</dbReference>
<dbReference type="GO" id="GO:0010256">
    <property type="term" value="P:endomembrane system organization"/>
    <property type="evidence" value="ECO:0007669"/>
    <property type="project" value="UniProtKB-ARBA"/>
</dbReference>
<dbReference type="InterPro" id="IPR008636">
    <property type="entry name" value="Hook_C"/>
</dbReference>
<dbReference type="GeneTree" id="ENSGT00940000158075"/>
<evidence type="ECO:0000256" key="5">
    <source>
        <dbReference type="ARBA" id="ARBA00023054"/>
    </source>
</evidence>
<dbReference type="GO" id="GO:0005737">
    <property type="term" value="C:cytoplasm"/>
    <property type="evidence" value="ECO:0007669"/>
    <property type="project" value="TreeGrafter"/>
</dbReference>
<dbReference type="Pfam" id="PF05622">
    <property type="entry name" value="HOOK"/>
    <property type="match status" value="1"/>
</dbReference>
<dbReference type="InterPro" id="IPR043936">
    <property type="entry name" value="HOOK_N"/>
</dbReference>
<protein>
    <submittedName>
        <fullName evidence="9">Hook microtubule tethering protein 3</fullName>
    </submittedName>
</protein>
<comment type="similarity">
    <text evidence="2">Belongs to the hook family.</text>
</comment>
<proteinExistence type="inferred from homology"/>
<evidence type="ECO:0000313" key="9">
    <source>
        <dbReference type="Ensembl" id="ENSEBUP00000001483.1"/>
    </source>
</evidence>
<keyword evidence="4" id="KW-0493">Microtubule</keyword>
<dbReference type="GO" id="GO:0051959">
    <property type="term" value="F:dynein light intermediate chain binding"/>
    <property type="evidence" value="ECO:0007669"/>
    <property type="project" value="TreeGrafter"/>
</dbReference>
<dbReference type="OMA" id="XRLRTER"/>
<organism evidence="9 10">
    <name type="scientific">Eptatretus burgeri</name>
    <name type="common">Inshore hagfish</name>
    <dbReference type="NCBI Taxonomy" id="7764"/>
    <lineage>
        <taxon>Eukaryota</taxon>
        <taxon>Metazoa</taxon>
        <taxon>Chordata</taxon>
        <taxon>Craniata</taxon>
        <taxon>Vertebrata</taxon>
        <taxon>Cyclostomata</taxon>
        <taxon>Myxini</taxon>
        <taxon>Myxiniformes</taxon>
        <taxon>Myxinidae</taxon>
        <taxon>Eptatretinae</taxon>
        <taxon>Eptatretus</taxon>
    </lineage>
</organism>
<keyword evidence="5 7" id="KW-0175">Coiled coil</keyword>
<evidence type="ECO:0000256" key="6">
    <source>
        <dbReference type="ARBA" id="ARBA00023212"/>
    </source>
</evidence>
<dbReference type="FunFam" id="1.10.418.10:FF:000024">
    <property type="entry name" value="Hook homolog 3 (Drosophila)"/>
    <property type="match status" value="1"/>
</dbReference>
<reference evidence="9" key="1">
    <citation type="submission" date="2025-08" db="UniProtKB">
        <authorList>
            <consortium name="Ensembl"/>
        </authorList>
    </citation>
    <scope>IDENTIFICATION</scope>
</reference>
<name>A0A8C4NAL5_EPTBU</name>
<feature type="coiled-coil region" evidence="7">
    <location>
        <begin position="463"/>
        <end position="526"/>
    </location>
</feature>
<feature type="coiled-coil region" evidence="7">
    <location>
        <begin position="251"/>
        <end position="278"/>
    </location>
</feature>
<dbReference type="GO" id="GO:0005813">
    <property type="term" value="C:centrosome"/>
    <property type="evidence" value="ECO:0007669"/>
    <property type="project" value="TreeGrafter"/>
</dbReference>
<dbReference type="Proteomes" id="UP000694388">
    <property type="component" value="Unplaced"/>
</dbReference>
<accession>A0A8C4NAL5</accession>
<feature type="coiled-coil region" evidence="7">
    <location>
        <begin position="306"/>
        <end position="430"/>
    </location>
</feature>
<evidence type="ECO:0000256" key="4">
    <source>
        <dbReference type="ARBA" id="ARBA00022701"/>
    </source>
</evidence>
<dbReference type="InterPro" id="IPR001715">
    <property type="entry name" value="CH_dom"/>
</dbReference>
<evidence type="ECO:0000313" key="10">
    <source>
        <dbReference type="Proteomes" id="UP000694388"/>
    </source>
</evidence>
<dbReference type="PROSITE" id="PS50021">
    <property type="entry name" value="CH"/>
    <property type="match status" value="1"/>
</dbReference>
<dbReference type="AlphaFoldDB" id="A0A8C4NAL5"/>
<feature type="coiled-coil region" evidence="7">
    <location>
        <begin position="171"/>
        <end position="212"/>
    </location>
</feature>
<dbReference type="GO" id="GO:0031122">
    <property type="term" value="P:cytoplasmic microtubule organization"/>
    <property type="evidence" value="ECO:0007669"/>
    <property type="project" value="InterPro"/>
</dbReference>
<evidence type="ECO:0000256" key="2">
    <source>
        <dbReference type="ARBA" id="ARBA00006946"/>
    </source>
</evidence>
<reference evidence="9" key="2">
    <citation type="submission" date="2025-09" db="UniProtKB">
        <authorList>
            <consortium name="Ensembl"/>
        </authorList>
    </citation>
    <scope>IDENTIFICATION</scope>
</reference>
<dbReference type="CDD" id="cd22222">
    <property type="entry name" value="HkD_Hook"/>
    <property type="match status" value="1"/>
</dbReference>
<dbReference type="Gene3D" id="1.10.418.10">
    <property type="entry name" value="Calponin-like domain"/>
    <property type="match status" value="1"/>
</dbReference>
<feature type="domain" description="Calponin-homology (CH)" evidence="8">
    <location>
        <begin position="11"/>
        <end position="127"/>
    </location>
</feature>
<dbReference type="Ensembl" id="ENSEBUT00000001811.1">
    <property type="protein sequence ID" value="ENSEBUP00000001483.1"/>
    <property type="gene ID" value="ENSEBUG00000001280.1"/>
</dbReference>
<dbReference type="Pfam" id="PF19047">
    <property type="entry name" value="HOOK_N"/>
    <property type="match status" value="1"/>
</dbReference>
<dbReference type="SUPFAM" id="SSF116907">
    <property type="entry name" value="Hook domain"/>
    <property type="match status" value="1"/>
</dbReference>
<dbReference type="GO" id="GO:0030705">
    <property type="term" value="P:cytoskeleton-dependent intracellular transport"/>
    <property type="evidence" value="ECO:0007669"/>
    <property type="project" value="InterPro"/>
</dbReference>
<dbReference type="GO" id="GO:0008017">
    <property type="term" value="F:microtubule binding"/>
    <property type="evidence" value="ECO:0007669"/>
    <property type="project" value="InterPro"/>
</dbReference>
<keyword evidence="6" id="KW-0206">Cytoskeleton</keyword>